<keyword evidence="1" id="KW-0732">Signal</keyword>
<evidence type="ECO:0008006" key="4">
    <source>
        <dbReference type="Google" id="ProtNLM"/>
    </source>
</evidence>
<organism evidence="2 3">
    <name type="scientific">Amycolatopsis acididurans</name>
    <dbReference type="NCBI Taxonomy" id="2724524"/>
    <lineage>
        <taxon>Bacteria</taxon>
        <taxon>Bacillati</taxon>
        <taxon>Actinomycetota</taxon>
        <taxon>Actinomycetes</taxon>
        <taxon>Pseudonocardiales</taxon>
        <taxon>Pseudonocardiaceae</taxon>
        <taxon>Amycolatopsis</taxon>
    </lineage>
</organism>
<sequence>MMVLTNCRSLARRLMVAIPLGALSLVAGCGSAPQPTTLSSVNLSAAPSQAPAPPVQDERAAVEAAYTQFWPRSSQAPHKPEDTWQGTMALIAVDPQLSITLEAMHRNRAAGLTTYGEVVVRISSVEVAGNTATVVDCQDASRAGQADAGTGDPKTVGVSRMPVTAAMKRDPVSGQWKVAQLNFPGGAC</sequence>
<evidence type="ECO:0000313" key="3">
    <source>
        <dbReference type="Proteomes" id="UP000715441"/>
    </source>
</evidence>
<dbReference type="RefSeq" id="WP_168511446.1">
    <property type="nucleotide sequence ID" value="NZ_JAAXLS010000002.1"/>
</dbReference>
<keyword evidence="3" id="KW-1185">Reference proteome</keyword>
<evidence type="ECO:0000256" key="1">
    <source>
        <dbReference type="SAM" id="SignalP"/>
    </source>
</evidence>
<comment type="caution">
    <text evidence="2">The sequence shown here is derived from an EMBL/GenBank/DDBJ whole genome shotgun (WGS) entry which is preliminary data.</text>
</comment>
<evidence type="ECO:0000313" key="2">
    <source>
        <dbReference type="EMBL" id="NKQ51980.1"/>
    </source>
</evidence>
<name>A0ABX1J0W1_9PSEU</name>
<feature type="chain" id="PRO_5046403698" description="Lipoprotein" evidence="1">
    <location>
        <begin position="28"/>
        <end position="188"/>
    </location>
</feature>
<proteinExistence type="predicted"/>
<gene>
    <name evidence="2" type="ORF">HFP15_03685</name>
</gene>
<feature type="signal peptide" evidence="1">
    <location>
        <begin position="1"/>
        <end position="27"/>
    </location>
</feature>
<protein>
    <recommendedName>
        <fullName evidence="4">Lipoprotein</fullName>
    </recommendedName>
</protein>
<reference evidence="2 3" key="1">
    <citation type="submission" date="2020-04" db="EMBL/GenBank/DDBJ databases">
        <title>Novel species.</title>
        <authorList>
            <person name="Teo W.F.A."/>
            <person name="Lipun K."/>
            <person name="Srisuk N."/>
            <person name="Duangmal K."/>
        </authorList>
    </citation>
    <scope>NUCLEOTIDE SEQUENCE [LARGE SCALE GENOMIC DNA]</scope>
    <source>
        <strain evidence="2 3">K13G38</strain>
    </source>
</reference>
<dbReference type="Proteomes" id="UP000715441">
    <property type="component" value="Unassembled WGS sequence"/>
</dbReference>
<dbReference type="EMBL" id="JAAXLS010000002">
    <property type="protein sequence ID" value="NKQ51980.1"/>
    <property type="molecule type" value="Genomic_DNA"/>
</dbReference>
<accession>A0ABX1J0W1</accession>